<evidence type="ECO:0000256" key="1">
    <source>
        <dbReference type="ARBA" id="ARBA00004123"/>
    </source>
</evidence>
<feature type="domain" description="TFIIS N-terminal" evidence="6">
    <location>
        <begin position="519"/>
        <end position="593"/>
    </location>
</feature>
<feature type="domain" description="DEK-C" evidence="7">
    <location>
        <begin position="296"/>
        <end position="351"/>
    </location>
</feature>
<dbReference type="PANTHER" id="PTHR46554">
    <property type="entry name" value="MEDIATOR OF RNA POLYMERASE II TRANSCRIPTION SUBUNIT 26A-RELATED"/>
    <property type="match status" value="1"/>
</dbReference>
<feature type="compositionally biased region" description="Acidic residues" evidence="4">
    <location>
        <begin position="155"/>
        <end position="187"/>
    </location>
</feature>
<evidence type="ECO:0008006" key="10">
    <source>
        <dbReference type="Google" id="ProtNLM"/>
    </source>
</evidence>
<protein>
    <recommendedName>
        <fullName evidence="10">TFIIS N-terminal domain-containing protein</fullName>
    </recommendedName>
</protein>
<dbReference type="PROSITE" id="PS51319">
    <property type="entry name" value="TFIIS_N"/>
    <property type="match status" value="2"/>
</dbReference>
<dbReference type="InterPro" id="IPR000313">
    <property type="entry name" value="PWWP_dom"/>
</dbReference>
<dbReference type="Pfam" id="PF00855">
    <property type="entry name" value="PWWP"/>
    <property type="match status" value="1"/>
</dbReference>
<name>A0A8K1CT03_PYTOL</name>
<evidence type="ECO:0000259" key="7">
    <source>
        <dbReference type="PROSITE" id="PS51998"/>
    </source>
</evidence>
<dbReference type="SUPFAM" id="SSF109715">
    <property type="entry name" value="DEK C-terminal domain"/>
    <property type="match status" value="1"/>
</dbReference>
<dbReference type="Pfam" id="PF08711">
    <property type="entry name" value="Med26"/>
    <property type="match status" value="2"/>
</dbReference>
<feature type="compositionally biased region" description="Basic residues" evidence="4">
    <location>
        <begin position="191"/>
        <end position="204"/>
    </location>
</feature>
<dbReference type="OrthoDB" id="44867at2759"/>
<organism evidence="8 9">
    <name type="scientific">Pythium oligandrum</name>
    <name type="common">Mycoparasitic fungus</name>
    <dbReference type="NCBI Taxonomy" id="41045"/>
    <lineage>
        <taxon>Eukaryota</taxon>
        <taxon>Sar</taxon>
        <taxon>Stramenopiles</taxon>
        <taxon>Oomycota</taxon>
        <taxon>Peronosporomycetes</taxon>
        <taxon>Pythiales</taxon>
        <taxon>Pythiaceae</taxon>
        <taxon>Pythium</taxon>
    </lineage>
</organism>
<dbReference type="Proteomes" id="UP000794436">
    <property type="component" value="Unassembled WGS sequence"/>
</dbReference>
<dbReference type="PROSITE" id="PS50812">
    <property type="entry name" value="PWWP"/>
    <property type="match status" value="1"/>
</dbReference>
<feature type="region of interest" description="Disordered" evidence="4">
    <location>
        <begin position="122"/>
        <end position="297"/>
    </location>
</feature>
<dbReference type="CDD" id="cd05162">
    <property type="entry name" value="PWWP"/>
    <property type="match status" value="1"/>
</dbReference>
<evidence type="ECO:0000313" key="8">
    <source>
        <dbReference type="EMBL" id="TMW68165.1"/>
    </source>
</evidence>
<dbReference type="CDD" id="cd00183">
    <property type="entry name" value="TFIIS_I"/>
    <property type="match status" value="1"/>
</dbReference>
<dbReference type="SUPFAM" id="SSF47676">
    <property type="entry name" value="Conserved domain common to transcription factors TFIIS, elongin A, CRSP70"/>
    <property type="match status" value="2"/>
</dbReference>
<feature type="compositionally biased region" description="Basic and acidic residues" evidence="4">
    <location>
        <begin position="219"/>
        <end position="228"/>
    </location>
</feature>
<dbReference type="EMBL" id="SPLM01000003">
    <property type="protein sequence ID" value="TMW68165.1"/>
    <property type="molecule type" value="Genomic_DNA"/>
</dbReference>
<comment type="caution">
    <text evidence="8">The sequence shown here is derived from an EMBL/GenBank/DDBJ whole genome shotgun (WGS) entry which is preliminary data.</text>
</comment>
<accession>A0A8K1CT03</accession>
<dbReference type="SUPFAM" id="SSF63748">
    <property type="entry name" value="Tudor/PWWP/MBT"/>
    <property type="match status" value="1"/>
</dbReference>
<dbReference type="InterPro" id="IPR035441">
    <property type="entry name" value="TFIIS/LEDGF_dom_sf"/>
</dbReference>
<dbReference type="PANTHER" id="PTHR46554:SF2">
    <property type="entry name" value="TFIIS N-TERMINAL DOMAIN-CONTAINING PROTEIN"/>
    <property type="match status" value="1"/>
</dbReference>
<proteinExistence type="predicted"/>
<feature type="compositionally biased region" description="Basic and acidic residues" evidence="4">
    <location>
        <begin position="235"/>
        <end position="244"/>
    </location>
</feature>
<dbReference type="InterPro" id="IPR017923">
    <property type="entry name" value="TFIIS_N"/>
</dbReference>
<comment type="subcellular location">
    <subcellularLocation>
        <location evidence="1 3">Nucleus</location>
    </subcellularLocation>
</comment>
<keyword evidence="9" id="KW-1185">Reference proteome</keyword>
<evidence type="ECO:0000259" key="6">
    <source>
        <dbReference type="PROSITE" id="PS51319"/>
    </source>
</evidence>
<dbReference type="PROSITE" id="PS51998">
    <property type="entry name" value="DEK_C"/>
    <property type="match status" value="1"/>
</dbReference>
<keyword evidence="2 3" id="KW-0539">Nucleus</keyword>
<dbReference type="Gene3D" id="1.10.10.60">
    <property type="entry name" value="Homeodomain-like"/>
    <property type="match status" value="1"/>
</dbReference>
<dbReference type="SMART" id="SM00509">
    <property type="entry name" value="TFS2N"/>
    <property type="match status" value="2"/>
</dbReference>
<evidence type="ECO:0000313" key="9">
    <source>
        <dbReference type="Proteomes" id="UP000794436"/>
    </source>
</evidence>
<dbReference type="Gene3D" id="1.20.930.10">
    <property type="entry name" value="Conserved domain common to transcription factors TFIIS, elongin A, CRSP70"/>
    <property type="match status" value="2"/>
</dbReference>
<feature type="domain" description="TFIIS N-terminal" evidence="6">
    <location>
        <begin position="606"/>
        <end position="681"/>
    </location>
</feature>
<evidence type="ECO:0000256" key="4">
    <source>
        <dbReference type="SAM" id="MobiDB-lite"/>
    </source>
</evidence>
<dbReference type="GO" id="GO:0005634">
    <property type="term" value="C:nucleus"/>
    <property type="evidence" value="ECO:0007669"/>
    <property type="project" value="UniProtKB-SubCell"/>
</dbReference>
<dbReference type="InterPro" id="IPR003617">
    <property type="entry name" value="TFIIS/CRSP70_N_sub"/>
</dbReference>
<feature type="compositionally biased region" description="Basic and acidic residues" evidence="4">
    <location>
        <begin position="272"/>
        <end position="283"/>
    </location>
</feature>
<sequence length="681" mass="76135">MALSTTVAPPPANSVGWYILEGYPWWPVYVCDQFKLRPKLHLLGDGHRKILKKAREFPQHYALVYYFGSYTFSLVPLNKNVLRPWDCDEREMFLKGHPKHLAKKGTMDELQASIHEVEEYLAEPEDMRVPPQLVPSDLDPSLEPPPPIEIPAVVEDSEEGEGNDDDEEMASDDNADEEDEDMNGSDEDDKKKKKAKKPTKKKEKKTKEAASPKKKASKKKTDNNEPKKSPKKKKATGEKTEKKPATKRSRPDAAQNGEPSAEASPSKKAKKEKTPSAKVDKSATKSSTVPAGDDEEDLTAVLEKEIRWILDNCQFEEMTTKTVRKMLEKRLKRDLRAHKTAIRTGVERVIAQIEQEEGADTNDKPAEQETAIDVKAEDVKQEGAPSPVKTEVSPPAATTNEEPVAVVKDEKKEDVKVDEVQNEAVKEEPKEEPPLHKLKNAKTDLTLAGGDHTKVTAVLDTLQKLEGVSSTDLTESGIVPLLVELRAHRKHSIGDTIGDLAKKWEVEDLIPAPKPVDEADILKLKEKLIDSKTSHEELLVCLTELEQMPLEIDHLKKTGISRAVANLRQHANDKVSITAKNLRNAWMRLVDQEKPGQSQDRGKKLENMNQVLSQNADGDSDLAKSQQNVLEKLYKMSLSVQEIIDSKIGITVSKLRKSSHENVAHAALKLRKKWKNEAGSQ</sequence>
<evidence type="ECO:0000256" key="3">
    <source>
        <dbReference type="PROSITE-ProRule" id="PRU00649"/>
    </source>
</evidence>
<gene>
    <name evidence="8" type="ORF">Poli38472_007837</name>
</gene>
<dbReference type="Pfam" id="PF08766">
    <property type="entry name" value="DEK_C"/>
    <property type="match status" value="1"/>
</dbReference>
<reference evidence="8" key="1">
    <citation type="submission" date="2019-03" db="EMBL/GenBank/DDBJ databases">
        <title>Long read genome sequence of the mycoparasitic Pythium oligandrum ATCC 38472 isolated from sugarbeet rhizosphere.</title>
        <authorList>
            <person name="Gaulin E."/>
        </authorList>
    </citation>
    <scope>NUCLEOTIDE SEQUENCE</scope>
    <source>
        <strain evidence="8">ATCC 38472_TT</strain>
    </source>
</reference>
<evidence type="ECO:0000259" key="5">
    <source>
        <dbReference type="PROSITE" id="PS50812"/>
    </source>
</evidence>
<dbReference type="Gene3D" id="2.30.30.140">
    <property type="match status" value="1"/>
</dbReference>
<dbReference type="AlphaFoldDB" id="A0A8K1CT03"/>
<dbReference type="InterPro" id="IPR014876">
    <property type="entry name" value="DEK_C"/>
</dbReference>
<evidence type="ECO:0000256" key="2">
    <source>
        <dbReference type="ARBA" id="ARBA00023242"/>
    </source>
</evidence>
<feature type="domain" description="PWWP" evidence="5">
    <location>
        <begin position="12"/>
        <end position="79"/>
    </location>
</feature>
<feature type="region of interest" description="Disordered" evidence="4">
    <location>
        <begin position="379"/>
        <end position="401"/>
    </location>
</feature>